<gene>
    <name evidence="1" type="ORF">FisN_7Lh280</name>
</gene>
<dbReference type="CDD" id="cd14733">
    <property type="entry name" value="BACK"/>
    <property type="match status" value="1"/>
</dbReference>
<keyword evidence="2" id="KW-1185">Reference proteome</keyword>
<dbReference type="EMBL" id="BDSP01000107">
    <property type="protein sequence ID" value="GAX16554.1"/>
    <property type="molecule type" value="Genomic_DNA"/>
</dbReference>
<sequence>MNLIPEERRIDDIDGWLRTRGLGAPPTSVHLEEEAARLRAEEAYAQSIHQRIFHEKDVMEQKQREEKAAMIQQWAGLTIQIRTQDGVLEGVALTTLASSCDTVFALASSWNLFATTKDKDDMYLSLEQFPKDSVEDFLALVDQTKKIDTVSEHNIVDCCQIAHYLQSESVLQSIVEVLLESVSSANCLSMYQLADQLHLHQLSERALGHMMETLGDEHFLEAWEDLTPELKDRIETIRMAIQTSANSQTSRLFFGSLDEYISIFSERVQYFRERLIEAKEQLQLIEQGTRSWEDTFQKVQRQEARVRTLQRVLSEQKKIFMSKGIRIR</sequence>
<reference evidence="1 2" key="1">
    <citation type="journal article" date="2015" name="Plant Cell">
        <title>Oil accumulation by the oleaginous diatom Fistulifera solaris as revealed by the genome and transcriptome.</title>
        <authorList>
            <person name="Tanaka T."/>
            <person name="Maeda Y."/>
            <person name="Veluchamy A."/>
            <person name="Tanaka M."/>
            <person name="Abida H."/>
            <person name="Marechal E."/>
            <person name="Bowler C."/>
            <person name="Muto M."/>
            <person name="Sunaga Y."/>
            <person name="Tanaka M."/>
            <person name="Yoshino T."/>
            <person name="Taniguchi T."/>
            <person name="Fukuda Y."/>
            <person name="Nemoto M."/>
            <person name="Matsumoto M."/>
            <person name="Wong P.S."/>
            <person name="Aburatani S."/>
            <person name="Fujibuchi W."/>
        </authorList>
    </citation>
    <scope>NUCLEOTIDE SEQUENCE [LARGE SCALE GENOMIC DNA]</scope>
    <source>
        <strain evidence="1 2">JPCC DA0580</strain>
    </source>
</reference>
<name>A0A1Z5JRB0_FISSO</name>
<protein>
    <recommendedName>
        <fullName evidence="3">BTB domain-containing protein</fullName>
    </recommendedName>
</protein>
<evidence type="ECO:0000313" key="1">
    <source>
        <dbReference type="EMBL" id="GAX16554.1"/>
    </source>
</evidence>
<evidence type="ECO:0000313" key="2">
    <source>
        <dbReference type="Proteomes" id="UP000198406"/>
    </source>
</evidence>
<organism evidence="1 2">
    <name type="scientific">Fistulifera solaris</name>
    <name type="common">Oleaginous diatom</name>
    <dbReference type="NCBI Taxonomy" id="1519565"/>
    <lineage>
        <taxon>Eukaryota</taxon>
        <taxon>Sar</taxon>
        <taxon>Stramenopiles</taxon>
        <taxon>Ochrophyta</taxon>
        <taxon>Bacillariophyta</taxon>
        <taxon>Bacillariophyceae</taxon>
        <taxon>Bacillariophycidae</taxon>
        <taxon>Naviculales</taxon>
        <taxon>Naviculaceae</taxon>
        <taxon>Fistulifera</taxon>
    </lineage>
</organism>
<evidence type="ECO:0008006" key="3">
    <source>
        <dbReference type="Google" id="ProtNLM"/>
    </source>
</evidence>
<dbReference type="Proteomes" id="UP000198406">
    <property type="component" value="Unassembled WGS sequence"/>
</dbReference>
<comment type="caution">
    <text evidence="1">The sequence shown here is derived from an EMBL/GenBank/DDBJ whole genome shotgun (WGS) entry which is preliminary data.</text>
</comment>
<accession>A0A1Z5JRB0</accession>
<dbReference type="Gene3D" id="3.30.710.10">
    <property type="entry name" value="Potassium Channel Kv1.1, Chain A"/>
    <property type="match status" value="1"/>
</dbReference>
<proteinExistence type="predicted"/>
<dbReference type="OrthoDB" id="202001at2759"/>
<dbReference type="InterPro" id="IPR011333">
    <property type="entry name" value="SKP1/BTB/POZ_sf"/>
</dbReference>
<dbReference type="AlphaFoldDB" id="A0A1Z5JRB0"/>
<dbReference type="InParanoid" id="A0A1Z5JRB0"/>